<reference evidence="8" key="1">
    <citation type="journal article" date="2023" name="IMA Fungus">
        <title>Comparative genomic study of the Penicillium genus elucidates a diverse pangenome and 15 lateral gene transfer events.</title>
        <authorList>
            <person name="Petersen C."/>
            <person name="Sorensen T."/>
            <person name="Nielsen M.R."/>
            <person name="Sondergaard T.E."/>
            <person name="Sorensen J.L."/>
            <person name="Fitzpatrick D.A."/>
            <person name="Frisvad J.C."/>
            <person name="Nielsen K.L."/>
        </authorList>
    </citation>
    <scope>NUCLEOTIDE SEQUENCE</scope>
    <source>
        <strain evidence="8">IBT 17514</strain>
    </source>
</reference>
<feature type="region of interest" description="Disordered" evidence="5">
    <location>
        <begin position="312"/>
        <end position="345"/>
    </location>
</feature>
<evidence type="ECO:0000256" key="5">
    <source>
        <dbReference type="SAM" id="MobiDB-lite"/>
    </source>
</evidence>
<dbReference type="GO" id="GO:0006307">
    <property type="term" value="P:DNA alkylation repair"/>
    <property type="evidence" value="ECO:0007669"/>
    <property type="project" value="InterPro"/>
</dbReference>
<proteinExistence type="predicted"/>
<organism evidence="8 9">
    <name type="scientific">Penicillium malachiteum</name>
    <dbReference type="NCBI Taxonomy" id="1324776"/>
    <lineage>
        <taxon>Eukaryota</taxon>
        <taxon>Fungi</taxon>
        <taxon>Dikarya</taxon>
        <taxon>Ascomycota</taxon>
        <taxon>Pezizomycotina</taxon>
        <taxon>Eurotiomycetes</taxon>
        <taxon>Eurotiomycetidae</taxon>
        <taxon>Eurotiales</taxon>
        <taxon>Aspergillaceae</taxon>
        <taxon>Penicillium</taxon>
    </lineage>
</organism>
<gene>
    <name evidence="8" type="ORF">N7493_011260</name>
</gene>
<keyword evidence="3" id="KW-0862">Zinc</keyword>
<dbReference type="SUPFAM" id="SSF51197">
    <property type="entry name" value="Clavaminate synthase-like"/>
    <property type="match status" value="1"/>
</dbReference>
<evidence type="ECO:0000313" key="8">
    <source>
        <dbReference type="EMBL" id="KAJ5704122.1"/>
    </source>
</evidence>
<evidence type="ECO:0000256" key="3">
    <source>
        <dbReference type="ARBA" id="ARBA00022833"/>
    </source>
</evidence>
<dbReference type="AlphaFoldDB" id="A0AAD6MR71"/>
<dbReference type="EMBL" id="JAQJAN010000020">
    <property type="protein sequence ID" value="KAJ5704122.1"/>
    <property type="molecule type" value="Genomic_DNA"/>
</dbReference>
<dbReference type="InterPro" id="IPR032854">
    <property type="entry name" value="ALKBH3"/>
</dbReference>
<feature type="domain" description="GRF-type" evidence="7">
    <location>
        <begin position="407"/>
        <end position="452"/>
    </location>
</feature>
<feature type="domain" description="Fe2OG dioxygenase" evidence="6">
    <location>
        <begin position="264"/>
        <end position="396"/>
    </location>
</feature>
<keyword evidence="2 4" id="KW-0863">Zinc-finger</keyword>
<dbReference type="InterPro" id="IPR010666">
    <property type="entry name" value="Znf_GRF"/>
</dbReference>
<dbReference type="Pfam" id="PF13532">
    <property type="entry name" value="2OG-FeII_Oxy_2"/>
    <property type="match status" value="1"/>
</dbReference>
<evidence type="ECO:0000259" key="7">
    <source>
        <dbReference type="PROSITE" id="PS51999"/>
    </source>
</evidence>
<evidence type="ECO:0000256" key="2">
    <source>
        <dbReference type="ARBA" id="ARBA00022771"/>
    </source>
</evidence>
<sequence length="487" mass="54700">MEAFLARKKPRLSQPQARSDRAGVTPSNESEGASADTEESTDIKLAMLISLHPEIKQDELLDILASCDGSVEEASSLLSTKNSAAPTRSKKRTAGVSLGIQSSLSSHILTKSEDGSLRPMKEIKPLTTKKGQTIHLYSPEDVAANTPCTIIHNFLPPEEANTLLKELLDESEHFSRYEFQLFNRTVQSPHTACVYVSTPEEYQQQTKEYTYGGTYRANVRQATPQLRSTSRKVQQAVNEEIQNRIKNVYPDGKKLKFQSPKPWRPNAAFVNCYDGPTESVGYHADELTYLGPHPVIGSLSLGVEREFRVRRIIPRDEDEDQSSSSSPRKDAKSAKKSTAHADAQGQISIHLPHNSLLVMHAEMQEEWKHAITPAQTISPHPISGNRRINITYRWYRESLNPRFTPRCRCGTHAILRCSQRKQESRGRYMWMCYAGFAPGKQGCSFFQWAEFDDDGNPVWDQKQEQKHVESVDAAPGLAHFSASQSSQ</sequence>
<evidence type="ECO:0000313" key="9">
    <source>
        <dbReference type="Proteomes" id="UP001215712"/>
    </source>
</evidence>
<dbReference type="PANTHER" id="PTHR31212">
    <property type="entry name" value="ALPHA-KETOGLUTARATE-DEPENDENT DIOXYGENASE ALKB HOMOLOG 3"/>
    <property type="match status" value="1"/>
</dbReference>
<dbReference type="PROSITE" id="PS51999">
    <property type="entry name" value="ZF_GRF"/>
    <property type="match status" value="1"/>
</dbReference>
<dbReference type="GO" id="GO:0051213">
    <property type="term" value="F:dioxygenase activity"/>
    <property type="evidence" value="ECO:0007669"/>
    <property type="project" value="InterPro"/>
</dbReference>
<dbReference type="CDD" id="cd14279">
    <property type="entry name" value="CUE"/>
    <property type="match status" value="1"/>
</dbReference>
<dbReference type="PROSITE" id="PS51471">
    <property type="entry name" value="FE2OG_OXY"/>
    <property type="match status" value="1"/>
</dbReference>
<dbReference type="Gene3D" id="2.60.120.590">
    <property type="entry name" value="Alpha-ketoglutarate-dependent dioxygenase AlkB-like"/>
    <property type="match status" value="1"/>
</dbReference>
<evidence type="ECO:0000256" key="1">
    <source>
        <dbReference type="ARBA" id="ARBA00022723"/>
    </source>
</evidence>
<feature type="region of interest" description="Disordered" evidence="5">
    <location>
        <begin position="1"/>
        <end position="39"/>
    </location>
</feature>
<keyword evidence="1" id="KW-0479">Metal-binding</keyword>
<comment type="caution">
    <text evidence="8">The sequence shown here is derived from an EMBL/GenBank/DDBJ whole genome shotgun (WGS) entry which is preliminary data.</text>
</comment>
<dbReference type="GO" id="GO:0008270">
    <property type="term" value="F:zinc ion binding"/>
    <property type="evidence" value="ECO:0007669"/>
    <property type="project" value="UniProtKB-KW"/>
</dbReference>
<evidence type="ECO:0000259" key="6">
    <source>
        <dbReference type="PROSITE" id="PS51471"/>
    </source>
</evidence>
<dbReference type="PANTHER" id="PTHR31212:SF4">
    <property type="entry name" value="ALPHA-KETOGLUTARATE-DEPENDENT DIOXYGENASE ALKB HOMOLOG 3"/>
    <property type="match status" value="1"/>
</dbReference>
<name>A0AAD6MR71_9EURO</name>
<protein>
    <recommendedName>
        <fullName evidence="10">Fe2OG dioxygenase domain-containing protein</fullName>
    </recommendedName>
</protein>
<evidence type="ECO:0008006" key="10">
    <source>
        <dbReference type="Google" id="ProtNLM"/>
    </source>
</evidence>
<dbReference type="FunFam" id="2.60.120.590:FF:000010">
    <property type="entry name" value="GRF zinc finger domain protein"/>
    <property type="match status" value="1"/>
</dbReference>
<dbReference type="InterPro" id="IPR037151">
    <property type="entry name" value="AlkB-like_sf"/>
</dbReference>
<dbReference type="Proteomes" id="UP001215712">
    <property type="component" value="Unassembled WGS sequence"/>
</dbReference>
<feature type="compositionally biased region" description="Basic residues" evidence="5">
    <location>
        <begin position="1"/>
        <end position="11"/>
    </location>
</feature>
<dbReference type="InterPro" id="IPR005123">
    <property type="entry name" value="Oxoglu/Fe-dep_dioxygenase_dom"/>
</dbReference>
<evidence type="ECO:0000256" key="4">
    <source>
        <dbReference type="PROSITE-ProRule" id="PRU01343"/>
    </source>
</evidence>
<accession>A0AAD6MR71</accession>
<reference evidence="8" key="2">
    <citation type="submission" date="2023-01" db="EMBL/GenBank/DDBJ databases">
        <authorList>
            <person name="Petersen C."/>
        </authorList>
    </citation>
    <scope>NUCLEOTIDE SEQUENCE</scope>
    <source>
        <strain evidence="8">IBT 17514</strain>
    </source>
</reference>
<dbReference type="InterPro" id="IPR027450">
    <property type="entry name" value="AlkB-like"/>
</dbReference>
<keyword evidence="9" id="KW-1185">Reference proteome</keyword>